<evidence type="ECO:0000256" key="1">
    <source>
        <dbReference type="PROSITE-ProRule" id="PRU00176"/>
    </source>
</evidence>
<dbReference type="InterPro" id="IPR012677">
    <property type="entry name" value="Nucleotide-bd_a/b_plait_sf"/>
</dbReference>
<dbReference type="PROSITE" id="PS50102">
    <property type="entry name" value="RRM"/>
    <property type="match status" value="1"/>
</dbReference>
<dbReference type="EMBL" id="BAABME010020281">
    <property type="protein sequence ID" value="GAA0159960.1"/>
    <property type="molecule type" value="Genomic_DNA"/>
</dbReference>
<keyword evidence="1" id="KW-0694">RNA-binding</keyword>
<protein>
    <submittedName>
        <fullName evidence="4">RNA metabolism protein</fullName>
    </submittedName>
</protein>
<organism evidence="4 5">
    <name type="scientific">Lithospermum erythrorhizon</name>
    <name type="common">Purple gromwell</name>
    <name type="synonym">Lithospermum officinale var. erythrorhizon</name>
    <dbReference type="NCBI Taxonomy" id="34254"/>
    <lineage>
        <taxon>Eukaryota</taxon>
        <taxon>Viridiplantae</taxon>
        <taxon>Streptophyta</taxon>
        <taxon>Embryophyta</taxon>
        <taxon>Tracheophyta</taxon>
        <taxon>Spermatophyta</taxon>
        <taxon>Magnoliopsida</taxon>
        <taxon>eudicotyledons</taxon>
        <taxon>Gunneridae</taxon>
        <taxon>Pentapetalae</taxon>
        <taxon>asterids</taxon>
        <taxon>lamiids</taxon>
        <taxon>Boraginales</taxon>
        <taxon>Boraginaceae</taxon>
        <taxon>Boraginoideae</taxon>
        <taxon>Lithospermeae</taxon>
        <taxon>Lithospermum</taxon>
    </lineage>
</organism>
<dbReference type="Pfam" id="PF00076">
    <property type="entry name" value="RRM_1"/>
    <property type="match status" value="1"/>
</dbReference>
<name>A0AAV3Q8X6_LITER</name>
<feature type="compositionally biased region" description="Polar residues" evidence="2">
    <location>
        <begin position="9"/>
        <end position="24"/>
    </location>
</feature>
<dbReference type="SMART" id="SM00360">
    <property type="entry name" value="RRM"/>
    <property type="match status" value="1"/>
</dbReference>
<reference evidence="4 5" key="1">
    <citation type="submission" date="2024-01" db="EMBL/GenBank/DDBJ databases">
        <title>The complete chloroplast genome sequence of Lithospermum erythrorhizon: insights into the phylogenetic relationship among Boraginaceae species and the maternal lineages of purple gromwells.</title>
        <authorList>
            <person name="Okada T."/>
            <person name="Watanabe K."/>
        </authorList>
    </citation>
    <scope>NUCLEOTIDE SEQUENCE [LARGE SCALE GENOMIC DNA]</scope>
</reference>
<dbReference type="AlphaFoldDB" id="A0AAV3Q8X6"/>
<evidence type="ECO:0000259" key="3">
    <source>
        <dbReference type="PROSITE" id="PS50102"/>
    </source>
</evidence>
<dbReference type="Proteomes" id="UP001454036">
    <property type="component" value="Unassembled WGS sequence"/>
</dbReference>
<evidence type="ECO:0000313" key="4">
    <source>
        <dbReference type="EMBL" id="GAA0159960.1"/>
    </source>
</evidence>
<dbReference type="GO" id="GO:0005829">
    <property type="term" value="C:cytosol"/>
    <property type="evidence" value="ECO:0007669"/>
    <property type="project" value="TreeGrafter"/>
</dbReference>
<sequence length="153" mass="16572">MPVSDSHVHQSSPAEPVIQNSTSDIGEEGLSHESGETKSVYVKNLPLTATTLDILQEFQNFGNIKKDGVFLRQKKEIGICFAFVEFEDAQSVGNAVKASPIQLAGRQVYIEERRPTPPGASRGGGRGRGRGGRFGGRGYGESNRYGSNGFRNE</sequence>
<dbReference type="PANTHER" id="PTHR10693">
    <property type="entry name" value="RAS GTPASE-ACTIVATING PROTEIN-BINDING PROTEIN"/>
    <property type="match status" value="1"/>
</dbReference>
<evidence type="ECO:0000256" key="2">
    <source>
        <dbReference type="SAM" id="MobiDB-lite"/>
    </source>
</evidence>
<dbReference type="GO" id="GO:0003729">
    <property type="term" value="F:mRNA binding"/>
    <property type="evidence" value="ECO:0007669"/>
    <property type="project" value="TreeGrafter"/>
</dbReference>
<dbReference type="CDD" id="cd00590">
    <property type="entry name" value="RRM_SF"/>
    <property type="match status" value="1"/>
</dbReference>
<feature type="domain" description="RRM" evidence="3">
    <location>
        <begin position="38"/>
        <end position="115"/>
    </location>
</feature>
<dbReference type="SUPFAM" id="SSF54928">
    <property type="entry name" value="RNA-binding domain, RBD"/>
    <property type="match status" value="1"/>
</dbReference>
<feature type="region of interest" description="Disordered" evidence="2">
    <location>
        <begin position="1"/>
        <end position="34"/>
    </location>
</feature>
<dbReference type="InterPro" id="IPR039539">
    <property type="entry name" value="Ras_GTPase_bind_prot"/>
</dbReference>
<dbReference type="InterPro" id="IPR035979">
    <property type="entry name" value="RBD_domain_sf"/>
</dbReference>
<dbReference type="InterPro" id="IPR000504">
    <property type="entry name" value="RRM_dom"/>
</dbReference>
<feature type="region of interest" description="Disordered" evidence="2">
    <location>
        <begin position="110"/>
        <end position="153"/>
    </location>
</feature>
<gene>
    <name evidence="4" type="ORF">LIER_38954</name>
</gene>
<keyword evidence="5" id="KW-1185">Reference proteome</keyword>
<comment type="caution">
    <text evidence="4">The sequence shown here is derived from an EMBL/GenBank/DDBJ whole genome shotgun (WGS) entry which is preliminary data.</text>
</comment>
<accession>A0AAV3Q8X6</accession>
<dbReference type="PANTHER" id="PTHR10693:SF29">
    <property type="entry name" value="GB|AAD20086.1"/>
    <property type="match status" value="1"/>
</dbReference>
<dbReference type="Gene3D" id="3.30.70.330">
    <property type="match status" value="1"/>
</dbReference>
<proteinExistence type="predicted"/>
<feature type="compositionally biased region" description="Polar residues" evidence="2">
    <location>
        <begin position="144"/>
        <end position="153"/>
    </location>
</feature>
<dbReference type="GO" id="GO:1990904">
    <property type="term" value="C:ribonucleoprotein complex"/>
    <property type="evidence" value="ECO:0007669"/>
    <property type="project" value="TreeGrafter"/>
</dbReference>
<evidence type="ECO:0000313" key="5">
    <source>
        <dbReference type="Proteomes" id="UP001454036"/>
    </source>
</evidence>